<keyword evidence="2" id="KW-1185">Reference proteome</keyword>
<gene>
    <name evidence="1" type="ORF">ACJIZ3_001981</name>
</gene>
<comment type="caution">
    <text evidence="1">The sequence shown here is derived from an EMBL/GenBank/DDBJ whole genome shotgun (WGS) entry which is preliminary data.</text>
</comment>
<evidence type="ECO:0000313" key="2">
    <source>
        <dbReference type="Proteomes" id="UP001634393"/>
    </source>
</evidence>
<dbReference type="Proteomes" id="UP001634393">
    <property type="component" value="Unassembled WGS sequence"/>
</dbReference>
<proteinExistence type="predicted"/>
<accession>A0ABD3U8U2</accession>
<sequence length="97" mass="11037">MLFQMLHFLLLQKEEAYCIERHHETEDLIINLYLMNLTGPIDDSVFVLLLYFISLFGFNLQQSRCSIVVSIPACHAGDPGSIPGNGVYFFILPFLPS</sequence>
<dbReference type="EMBL" id="JBJXBP010000002">
    <property type="protein sequence ID" value="KAL3844578.1"/>
    <property type="molecule type" value="Genomic_DNA"/>
</dbReference>
<name>A0ABD3U8U2_9LAMI</name>
<organism evidence="1 2">
    <name type="scientific">Penstemon smallii</name>
    <dbReference type="NCBI Taxonomy" id="265156"/>
    <lineage>
        <taxon>Eukaryota</taxon>
        <taxon>Viridiplantae</taxon>
        <taxon>Streptophyta</taxon>
        <taxon>Embryophyta</taxon>
        <taxon>Tracheophyta</taxon>
        <taxon>Spermatophyta</taxon>
        <taxon>Magnoliopsida</taxon>
        <taxon>eudicotyledons</taxon>
        <taxon>Gunneridae</taxon>
        <taxon>Pentapetalae</taxon>
        <taxon>asterids</taxon>
        <taxon>lamiids</taxon>
        <taxon>Lamiales</taxon>
        <taxon>Plantaginaceae</taxon>
        <taxon>Cheloneae</taxon>
        <taxon>Penstemon</taxon>
    </lineage>
</organism>
<evidence type="ECO:0000313" key="1">
    <source>
        <dbReference type="EMBL" id="KAL3844578.1"/>
    </source>
</evidence>
<dbReference type="AlphaFoldDB" id="A0ABD3U8U2"/>
<protein>
    <submittedName>
        <fullName evidence="1">Uncharacterized protein</fullName>
    </submittedName>
</protein>
<reference evidence="1 2" key="1">
    <citation type="submission" date="2024-12" db="EMBL/GenBank/DDBJ databases">
        <title>The unique morphological basis and parallel evolutionary history of personate flowers in Penstemon.</title>
        <authorList>
            <person name="Depatie T.H."/>
            <person name="Wessinger C.A."/>
        </authorList>
    </citation>
    <scope>NUCLEOTIDE SEQUENCE [LARGE SCALE GENOMIC DNA]</scope>
    <source>
        <strain evidence="1">WTNN_2</strain>
        <tissue evidence="1">Leaf</tissue>
    </source>
</reference>